<dbReference type="SMART" id="SM01133">
    <property type="entry name" value="DeoC"/>
    <property type="match status" value="1"/>
</dbReference>
<evidence type="ECO:0000256" key="5">
    <source>
        <dbReference type="ARBA" id="ARBA00048791"/>
    </source>
</evidence>
<keyword evidence="9" id="KW-1185">Reference proteome</keyword>
<keyword evidence="4 7" id="KW-0704">Schiff base</keyword>
<evidence type="ECO:0000313" key="8">
    <source>
        <dbReference type="EMBL" id="MBN7798428.1"/>
    </source>
</evidence>
<dbReference type="Gene3D" id="3.20.20.70">
    <property type="entry name" value="Aldolase class I"/>
    <property type="match status" value="1"/>
</dbReference>
<dbReference type="EC" id="4.1.2.4" evidence="7"/>
<evidence type="ECO:0000256" key="6">
    <source>
        <dbReference type="ARBA" id="ARBA00056337"/>
    </source>
</evidence>
<dbReference type="PANTHER" id="PTHR10889:SF1">
    <property type="entry name" value="DEOXYRIBOSE-PHOSPHATE ALDOLASE"/>
    <property type="match status" value="1"/>
</dbReference>
<comment type="subcellular location">
    <subcellularLocation>
        <location evidence="7">Cytoplasm</location>
    </subcellularLocation>
</comment>
<dbReference type="AlphaFoldDB" id="A0A939DHM4"/>
<reference evidence="8" key="1">
    <citation type="submission" date="2021-02" db="EMBL/GenBank/DDBJ databases">
        <title>PHA producing bacteria isolated from coastal sediment in Guangdong, Shenzhen.</title>
        <authorList>
            <person name="Zheng W."/>
            <person name="Yu S."/>
            <person name="Huang Y."/>
        </authorList>
    </citation>
    <scope>NUCLEOTIDE SEQUENCE</scope>
    <source>
        <strain evidence="8">TN14-10</strain>
    </source>
</reference>
<comment type="similarity">
    <text evidence="1 7">Belongs to the DeoC/FbaB aldolase family. DeoC type 1 subfamily.</text>
</comment>
<dbReference type="GO" id="GO:0006018">
    <property type="term" value="P:2-deoxyribose 1-phosphate catabolic process"/>
    <property type="evidence" value="ECO:0007669"/>
    <property type="project" value="UniProtKB-UniRule"/>
</dbReference>
<evidence type="ECO:0000256" key="1">
    <source>
        <dbReference type="ARBA" id="ARBA00010936"/>
    </source>
</evidence>
<comment type="catalytic activity">
    <reaction evidence="5 7">
        <text>2-deoxy-D-ribose 5-phosphate = D-glyceraldehyde 3-phosphate + acetaldehyde</text>
        <dbReference type="Rhea" id="RHEA:12821"/>
        <dbReference type="ChEBI" id="CHEBI:15343"/>
        <dbReference type="ChEBI" id="CHEBI:59776"/>
        <dbReference type="ChEBI" id="CHEBI:62877"/>
        <dbReference type="EC" id="4.1.2.4"/>
    </reaction>
</comment>
<dbReference type="InterPro" id="IPR028581">
    <property type="entry name" value="DeoC_typeI"/>
</dbReference>
<gene>
    <name evidence="7 8" type="primary">deoC</name>
    <name evidence="8" type="ORF">JYP50_17635</name>
</gene>
<dbReference type="HAMAP" id="MF_00114">
    <property type="entry name" value="DeoC_type1"/>
    <property type="match status" value="1"/>
</dbReference>
<comment type="function">
    <text evidence="6 7">Catalyzes a reversible aldol reaction between acetaldehyde and D-glyceraldehyde 3-phosphate to generate 2-deoxy-D-ribose 5-phosphate.</text>
</comment>
<dbReference type="InterPro" id="IPR013785">
    <property type="entry name" value="Aldolase_TIM"/>
</dbReference>
<dbReference type="InterPro" id="IPR002915">
    <property type="entry name" value="DeoC/FbaB/LacD_aldolase"/>
</dbReference>
<evidence type="ECO:0000256" key="4">
    <source>
        <dbReference type="ARBA" id="ARBA00023270"/>
    </source>
</evidence>
<evidence type="ECO:0000256" key="7">
    <source>
        <dbReference type="HAMAP-Rule" id="MF_00114"/>
    </source>
</evidence>
<comment type="caution">
    <text evidence="8">The sequence shown here is derived from an EMBL/GenBank/DDBJ whole genome shotgun (WGS) entry which is preliminary data.</text>
</comment>
<evidence type="ECO:0000256" key="2">
    <source>
        <dbReference type="ARBA" id="ARBA00022490"/>
    </source>
</evidence>
<dbReference type="GO" id="GO:0016052">
    <property type="term" value="P:carbohydrate catabolic process"/>
    <property type="evidence" value="ECO:0007669"/>
    <property type="project" value="TreeGrafter"/>
</dbReference>
<evidence type="ECO:0000256" key="3">
    <source>
        <dbReference type="ARBA" id="ARBA00023239"/>
    </source>
</evidence>
<dbReference type="PANTHER" id="PTHR10889">
    <property type="entry name" value="DEOXYRIBOSE-PHOSPHATE ALDOLASE"/>
    <property type="match status" value="1"/>
</dbReference>
<protein>
    <recommendedName>
        <fullName evidence="7">Deoxyribose-phosphate aldolase</fullName>
        <shortName evidence="7">DERA</shortName>
        <ecNumber evidence="7">4.1.2.4</ecNumber>
    </recommendedName>
    <alternativeName>
        <fullName evidence="7">2-deoxy-D-ribose 5-phosphate aldolase</fullName>
    </alternativeName>
    <alternativeName>
        <fullName evidence="7">Phosphodeoxyriboaldolase</fullName>
        <shortName evidence="7">Deoxyriboaldolase</shortName>
    </alternativeName>
</protein>
<dbReference type="FunFam" id="3.20.20.70:FF:000044">
    <property type="entry name" value="Deoxyribose-phosphate aldolase"/>
    <property type="match status" value="1"/>
</dbReference>
<dbReference type="Proteomes" id="UP000664303">
    <property type="component" value="Unassembled WGS sequence"/>
</dbReference>
<dbReference type="SUPFAM" id="SSF51569">
    <property type="entry name" value="Aldolase"/>
    <property type="match status" value="1"/>
</dbReference>
<organism evidence="8 9">
    <name type="scientific">Parahaliea mediterranea</name>
    <dbReference type="NCBI Taxonomy" id="651086"/>
    <lineage>
        <taxon>Bacteria</taxon>
        <taxon>Pseudomonadati</taxon>
        <taxon>Pseudomonadota</taxon>
        <taxon>Gammaproteobacteria</taxon>
        <taxon>Cellvibrionales</taxon>
        <taxon>Halieaceae</taxon>
        <taxon>Parahaliea</taxon>
    </lineage>
</organism>
<dbReference type="EMBL" id="JAFKCZ010000014">
    <property type="protein sequence ID" value="MBN7798428.1"/>
    <property type="molecule type" value="Genomic_DNA"/>
</dbReference>
<dbReference type="NCBIfam" id="TIGR00126">
    <property type="entry name" value="deoC"/>
    <property type="match status" value="1"/>
</dbReference>
<comment type="pathway">
    <text evidence="7">Carbohydrate degradation; 2-deoxy-D-ribose 1-phosphate degradation; D-glyceraldehyde 3-phosphate and acetaldehyde from 2-deoxy-alpha-D-ribose 1-phosphate: step 2/2.</text>
</comment>
<feature type="active site" description="Schiff-base intermediate with acetaldehyde" evidence="7">
    <location>
        <position position="155"/>
    </location>
</feature>
<name>A0A939DHM4_9GAMM</name>
<dbReference type="InterPro" id="IPR011343">
    <property type="entry name" value="DeoC"/>
</dbReference>
<dbReference type="GO" id="GO:0009264">
    <property type="term" value="P:deoxyribonucleotide catabolic process"/>
    <property type="evidence" value="ECO:0007669"/>
    <property type="project" value="UniProtKB-UniRule"/>
</dbReference>
<keyword evidence="2 7" id="KW-0963">Cytoplasm</keyword>
<feature type="active site" description="Proton donor/acceptor" evidence="7">
    <location>
        <position position="184"/>
    </location>
</feature>
<keyword evidence="3 7" id="KW-0456">Lyase</keyword>
<proteinExistence type="inferred from homology"/>
<accession>A0A939DHM4</accession>
<feature type="active site" description="Proton donor/acceptor" evidence="7">
    <location>
        <position position="93"/>
    </location>
</feature>
<dbReference type="Pfam" id="PF01791">
    <property type="entry name" value="DeoC"/>
    <property type="match status" value="1"/>
</dbReference>
<dbReference type="PIRSF" id="PIRSF001357">
    <property type="entry name" value="DeoC"/>
    <property type="match status" value="1"/>
</dbReference>
<dbReference type="GO" id="GO:0005737">
    <property type="term" value="C:cytoplasm"/>
    <property type="evidence" value="ECO:0007669"/>
    <property type="project" value="UniProtKB-SubCell"/>
</dbReference>
<dbReference type="CDD" id="cd00959">
    <property type="entry name" value="DeoC"/>
    <property type="match status" value="1"/>
</dbReference>
<dbReference type="RefSeq" id="WP_206561870.1">
    <property type="nucleotide sequence ID" value="NZ_JAFKCZ010000014.1"/>
</dbReference>
<sequence>MDQRQTLASYIDHTLLAAGATAAEVETLCAEAREYGFKAVCVNSRFVPLAHAALAGSEVLTCAVAGFPLGAMLPAAKAEEARLAVAAGAREIDMVIAVGAALADDWEAVAEDIAAVHAACGDALLKVIFETCLLDEARILRLCDICSAIGVGFVKTSTGFGGGGATTEVVALMRGRVAPAVGVKASGGIRDRAAALAMIAAGATRLGTSSGVAIVAGGTGDGAY</sequence>
<dbReference type="GO" id="GO:0004139">
    <property type="term" value="F:deoxyribose-phosphate aldolase activity"/>
    <property type="evidence" value="ECO:0007669"/>
    <property type="project" value="UniProtKB-UniRule"/>
</dbReference>
<evidence type="ECO:0000313" key="9">
    <source>
        <dbReference type="Proteomes" id="UP000664303"/>
    </source>
</evidence>